<dbReference type="InterPro" id="IPR023801">
    <property type="entry name" value="His_deacetylse_dom"/>
</dbReference>
<dbReference type="EMBL" id="NRSJ01000005">
    <property type="protein sequence ID" value="MBK1703915.1"/>
    <property type="molecule type" value="Genomic_DNA"/>
</dbReference>
<dbReference type="CDD" id="cd11599">
    <property type="entry name" value="HDAC_classII_2"/>
    <property type="match status" value="1"/>
</dbReference>
<dbReference type="PANTHER" id="PTHR10625:SF10">
    <property type="entry name" value="HISTONE DEACETYLASE HDAC1"/>
    <property type="match status" value="1"/>
</dbReference>
<sequence length="310" mass="33666">MNPAFITHQDCLEHQMGAHHVEVPERLHAISDRLIAAGMEMLVTHYDAPKARREQLLAVHEPGYVDMLFEAAPSVDDVLVWVDGDTAMSRGTLDAALRAAGAATLAVDLVMSDRHHAAFCAVRPPGHHAERARSMGFCFFNNVAIAAAHALSEHGLARIAIVDFDVHHGNGTEDIVAGDERILFCSSFQHPFYPGSGTGPTADNVINIPLPARTNGEAFRAAMEAQCLPRLEAFAPELILISAGFDGHAEDDMAHFLLREPDYAWITARLREIAVRHANERIVSCLEGGYNLSALGRSVAVHIDELIGHG</sequence>
<dbReference type="Proteomes" id="UP001296776">
    <property type="component" value="Unassembled WGS sequence"/>
</dbReference>
<proteinExistence type="inferred from homology"/>
<evidence type="ECO:0000313" key="4">
    <source>
        <dbReference type="Proteomes" id="UP001296776"/>
    </source>
</evidence>
<dbReference type="PRINTS" id="PR01270">
    <property type="entry name" value="HDASUPER"/>
</dbReference>
<organism evidence="3 4">
    <name type="scientific">Halochromatium glycolicum</name>
    <dbReference type="NCBI Taxonomy" id="85075"/>
    <lineage>
        <taxon>Bacteria</taxon>
        <taxon>Pseudomonadati</taxon>
        <taxon>Pseudomonadota</taxon>
        <taxon>Gammaproteobacteria</taxon>
        <taxon>Chromatiales</taxon>
        <taxon>Chromatiaceae</taxon>
        <taxon>Halochromatium</taxon>
    </lineage>
</organism>
<dbReference type="SUPFAM" id="SSF52768">
    <property type="entry name" value="Arginase/deacetylase"/>
    <property type="match status" value="1"/>
</dbReference>
<dbReference type="Gene3D" id="3.40.800.20">
    <property type="entry name" value="Histone deacetylase domain"/>
    <property type="match status" value="1"/>
</dbReference>
<accession>A0AAJ0U312</accession>
<keyword evidence="4" id="KW-1185">Reference proteome</keyword>
<dbReference type="GO" id="GO:0040029">
    <property type="term" value="P:epigenetic regulation of gene expression"/>
    <property type="evidence" value="ECO:0007669"/>
    <property type="project" value="TreeGrafter"/>
</dbReference>
<dbReference type="InterPro" id="IPR023696">
    <property type="entry name" value="Ureohydrolase_dom_sf"/>
</dbReference>
<protein>
    <submittedName>
        <fullName evidence="3">Deacetylase</fullName>
    </submittedName>
</protein>
<evidence type="ECO:0000256" key="1">
    <source>
        <dbReference type="ARBA" id="ARBA00005947"/>
    </source>
</evidence>
<reference evidence="3" key="1">
    <citation type="submission" date="2017-08" db="EMBL/GenBank/DDBJ databases">
        <authorList>
            <person name="Imhoff J.F."/>
            <person name="Rahn T."/>
            <person name="Kuenzel S."/>
            <person name="Neulinger S.C."/>
        </authorList>
    </citation>
    <scope>NUCLEOTIDE SEQUENCE</scope>
    <source>
        <strain evidence="3">DSM 11080</strain>
    </source>
</reference>
<reference evidence="3" key="2">
    <citation type="journal article" date="2020" name="Microorganisms">
        <title>Osmotic Adaptation and Compatible Solute Biosynthesis of Phototrophic Bacteria as Revealed from Genome Analyses.</title>
        <authorList>
            <person name="Imhoff J.F."/>
            <person name="Rahn T."/>
            <person name="Kunzel S."/>
            <person name="Keller A."/>
            <person name="Neulinger S.C."/>
        </authorList>
    </citation>
    <scope>NUCLEOTIDE SEQUENCE</scope>
    <source>
        <strain evidence="3">DSM 11080</strain>
    </source>
</reference>
<comment type="similarity">
    <text evidence="1">Belongs to the histone deacetylase family.</text>
</comment>
<evidence type="ECO:0000313" key="3">
    <source>
        <dbReference type="EMBL" id="MBK1703915.1"/>
    </source>
</evidence>
<dbReference type="Pfam" id="PF00850">
    <property type="entry name" value="Hist_deacetyl"/>
    <property type="match status" value="1"/>
</dbReference>
<feature type="domain" description="Histone deacetylase" evidence="2">
    <location>
        <begin position="20"/>
        <end position="305"/>
    </location>
</feature>
<dbReference type="GO" id="GO:0004407">
    <property type="term" value="F:histone deacetylase activity"/>
    <property type="evidence" value="ECO:0007669"/>
    <property type="project" value="TreeGrafter"/>
</dbReference>
<dbReference type="PANTHER" id="PTHR10625">
    <property type="entry name" value="HISTONE DEACETYLASE HDAC1-RELATED"/>
    <property type="match status" value="1"/>
</dbReference>
<dbReference type="InterPro" id="IPR037138">
    <property type="entry name" value="His_deacetylse_dom_sf"/>
</dbReference>
<dbReference type="RefSeq" id="WP_200345078.1">
    <property type="nucleotide sequence ID" value="NZ_NRSJ01000005.1"/>
</dbReference>
<dbReference type="AlphaFoldDB" id="A0AAJ0U312"/>
<name>A0AAJ0U312_9GAMM</name>
<dbReference type="InterPro" id="IPR000286">
    <property type="entry name" value="HDACs"/>
</dbReference>
<evidence type="ECO:0000259" key="2">
    <source>
        <dbReference type="Pfam" id="PF00850"/>
    </source>
</evidence>
<gene>
    <name evidence="3" type="ORF">CKO40_04990</name>
</gene>
<comment type="caution">
    <text evidence="3">The sequence shown here is derived from an EMBL/GenBank/DDBJ whole genome shotgun (WGS) entry which is preliminary data.</text>
</comment>